<dbReference type="GO" id="GO:0035438">
    <property type="term" value="F:cyclic-di-GMP binding"/>
    <property type="evidence" value="ECO:0007669"/>
    <property type="project" value="InterPro"/>
</dbReference>
<organism evidence="2 3">
    <name type="scientific">Marinobacter zhejiangensis</name>
    <dbReference type="NCBI Taxonomy" id="488535"/>
    <lineage>
        <taxon>Bacteria</taxon>
        <taxon>Pseudomonadati</taxon>
        <taxon>Pseudomonadota</taxon>
        <taxon>Gammaproteobacteria</taxon>
        <taxon>Pseudomonadales</taxon>
        <taxon>Marinobacteraceae</taxon>
        <taxon>Marinobacter</taxon>
    </lineage>
</organism>
<sequence>MMPDSADRRIKERYAAQCLKVSLRERGFFGREKKPTTVCCLDMNRYGMGILSPRPVEPGSRLLLDFHGKYISETNVRAMVVDCYPYQSGFRVGVQFTNFLCQRSYSRAVDNALSRIEAIYNRYAS</sequence>
<reference evidence="3" key="1">
    <citation type="submission" date="2016-10" db="EMBL/GenBank/DDBJ databases">
        <authorList>
            <person name="Varghese N."/>
            <person name="Submissions S."/>
        </authorList>
    </citation>
    <scope>NUCLEOTIDE SEQUENCE [LARGE SCALE GENOMIC DNA]</scope>
    <source>
        <strain evidence="3">CGMCC 1.7061</strain>
    </source>
</reference>
<dbReference type="EMBL" id="FOUE01000002">
    <property type="protein sequence ID" value="SFM14501.1"/>
    <property type="molecule type" value="Genomic_DNA"/>
</dbReference>
<dbReference type="OrthoDB" id="6078175at2"/>
<evidence type="ECO:0000259" key="1">
    <source>
        <dbReference type="Pfam" id="PF07238"/>
    </source>
</evidence>
<dbReference type="InterPro" id="IPR009875">
    <property type="entry name" value="PilZ_domain"/>
</dbReference>
<proteinExistence type="predicted"/>
<keyword evidence="3" id="KW-1185">Reference proteome</keyword>
<dbReference type="RefSeq" id="WP_092021185.1">
    <property type="nucleotide sequence ID" value="NZ_FOUE01000002.1"/>
</dbReference>
<name>A0A1I4NG69_9GAMM</name>
<protein>
    <submittedName>
        <fullName evidence="2">PilZ domain-containing protein</fullName>
    </submittedName>
</protein>
<dbReference type="Proteomes" id="UP000198519">
    <property type="component" value="Unassembled WGS sequence"/>
</dbReference>
<accession>A0A1I4NG69</accession>
<dbReference type="Pfam" id="PF07238">
    <property type="entry name" value="PilZ"/>
    <property type="match status" value="1"/>
</dbReference>
<evidence type="ECO:0000313" key="3">
    <source>
        <dbReference type="Proteomes" id="UP000198519"/>
    </source>
</evidence>
<evidence type="ECO:0000313" key="2">
    <source>
        <dbReference type="EMBL" id="SFM14501.1"/>
    </source>
</evidence>
<gene>
    <name evidence="2" type="ORF">SAMN04487963_1374</name>
</gene>
<feature type="domain" description="PilZ" evidence="1">
    <location>
        <begin position="37"/>
        <end position="98"/>
    </location>
</feature>
<dbReference type="AlphaFoldDB" id="A0A1I4NG69"/>